<keyword evidence="12" id="KW-0243">Dynein</keyword>
<dbReference type="InParanoid" id="G5AQB8"/>
<evidence type="ECO:0000256" key="12">
    <source>
        <dbReference type="ARBA" id="ARBA00023017"/>
    </source>
</evidence>
<dbReference type="EMBL" id="JH166491">
    <property type="protein sequence ID" value="EHA99228.1"/>
    <property type="molecule type" value="Genomic_DNA"/>
</dbReference>
<dbReference type="GO" id="GO:0000776">
    <property type="term" value="C:kinetochore"/>
    <property type="evidence" value="ECO:0007669"/>
    <property type="project" value="UniProtKB-KW"/>
</dbReference>
<evidence type="ECO:0000256" key="14">
    <source>
        <dbReference type="ARBA" id="ARBA00023175"/>
    </source>
</evidence>
<dbReference type="GO" id="GO:0007018">
    <property type="term" value="P:microtubule-based movement"/>
    <property type="evidence" value="ECO:0007669"/>
    <property type="project" value="TreeGrafter"/>
</dbReference>
<dbReference type="STRING" id="10181.G5AQB8"/>
<dbReference type="GO" id="GO:0051301">
    <property type="term" value="P:cell division"/>
    <property type="evidence" value="ECO:0007669"/>
    <property type="project" value="UniProtKB-KW"/>
</dbReference>
<evidence type="ECO:0000313" key="22">
    <source>
        <dbReference type="EMBL" id="EHA99228.1"/>
    </source>
</evidence>
<evidence type="ECO:0000256" key="7">
    <source>
        <dbReference type="ARBA" id="ARBA00022490"/>
    </source>
</evidence>
<evidence type="ECO:0000256" key="11">
    <source>
        <dbReference type="ARBA" id="ARBA00022838"/>
    </source>
</evidence>
<evidence type="ECO:0000256" key="15">
    <source>
        <dbReference type="ARBA" id="ARBA00023212"/>
    </source>
</evidence>
<evidence type="ECO:0000256" key="9">
    <source>
        <dbReference type="ARBA" id="ARBA00022701"/>
    </source>
</evidence>
<keyword evidence="16" id="KW-0539">Nucleus</keyword>
<keyword evidence="5" id="KW-0813">Transport</keyword>
<dbReference type="GO" id="GO:0005868">
    <property type="term" value="C:cytoplasmic dynein complex"/>
    <property type="evidence" value="ECO:0007669"/>
    <property type="project" value="TreeGrafter"/>
</dbReference>
<dbReference type="GO" id="GO:0005737">
    <property type="term" value="C:cytoplasm"/>
    <property type="evidence" value="ECO:0007669"/>
    <property type="project" value="TreeGrafter"/>
</dbReference>
<dbReference type="Gene3D" id="3.30.1140.40">
    <property type="entry name" value="Tctex-1"/>
    <property type="match status" value="1"/>
</dbReference>
<dbReference type="Pfam" id="PF03645">
    <property type="entry name" value="Tctex-1"/>
    <property type="match status" value="1"/>
</dbReference>
<evidence type="ECO:0000256" key="1">
    <source>
        <dbReference type="ARBA" id="ARBA00004123"/>
    </source>
</evidence>
<evidence type="ECO:0000256" key="4">
    <source>
        <dbReference type="ARBA" id="ARBA00005361"/>
    </source>
</evidence>
<dbReference type="GO" id="GO:0005874">
    <property type="term" value="C:microtubule"/>
    <property type="evidence" value="ECO:0007669"/>
    <property type="project" value="UniProtKB-KW"/>
</dbReference>
<proteinExistence type="inferred from homology"/>
<organism evidence="22 23">
    <name type="scientific">Heterocephalus glaber</name>
    <name type="common">Naked mole rat</name>
    <dbReference type="NCBI Taxonomy" id="10181"/>
    <lineage>
        <taxon>Eukaryota</taxon>
        <taxon>Metazoa</taxon>
        <taxon>Chordata</taxon>
        <taxon>Craniata</taxon>
        <taxon>Vertebrata</taxon>
        <taxon>Euteleostomi</taxon>
        <taxon>Mammalia</taxon>
        <taxon>Eutheria</taxon>
        <taxon>Euarchontoglires</taxon>
        <taxon>Glires</taxon>
        <taxon>Rodentia</taxon>
        <taxon>Hystricomorpha</taxon>
        <taxon>Bathyergidae</taxon>
        <taxon>Heterocephalus</taxon>
    </lineage>
</organism>
<dbReference type="GO" id="GO:0045505">
    <property type="term" value="F:dynein intermediate chain binding"/>
    <property type="evidence" value="ECO:0007669"/>
    <property type="project" value="TreeGrafter"/>
</dbReference>
<dbReference type="GO" id="GO:0005634">
    <property type="term" value="C:nucleus"/>
    <property type="evidence" value="ECO:0007669"/>
    <property type="project" value="UniProtKB-SubCell"/>
</dbReference>
<keyword evidence="10" id="KW-0498">Mitosis</keyword>
<keyword evidence="6" id="KW-0158">Chromosome</keyword>
<comment type="function">
    <text evidence="19">Acts as one of several non-catalytic accessory components of the cytoplasmic dynein 1 complex that are thought to be involved in linking dynein to cargos and to adapter proteins that regulate dynein function. Cytoplasmic dynein 1 acts as a motor for the intracellular retrograde motility of vesicles and organelles along microtubules. Probably binds BUB3 as part of transport cargo. Required for the efficient progression through mitosis.</text>
</comment>
<evidence type="ECO:0000256" key="5">
    <source>
        <dbReference type="ARBA" id="ARBA00022448"/>
    </source>
</evidence>
<evidence type="ECO:0000256" key="10">
    <source>
        <dbReference type="ARBA" id="ARBA00022776"/>
    </source>
</evidence>
<evidence type="ECO:0000256" key="20">
    <source>
        <dbReference type="ARBA" id="ARBA00039901"/>
    </source>
</evidence>
<accession>G5AQB8</accession>
<keyword evidence="8" id="KW-0132">Cell division</keyword>
<evidence type="ECO:0000256" key="19">
    <source>
        <dbReference type="ARBA" id="ARBA00037393"/>
    </source>
</evidence>
<dbReference type="PANTHER" id="PTHR21255">
    <property type="entry name" value="T-COMPLEX-ASSOCIATED-TESTIS-EXPRESSED 1/ DYNEIN LIGHT CHAIN"/>
    <property type="match status" value="1"/>
</dbReference>
<evidence type="ECO:0000256" key="8">
    <source>
        <dbReference type="ARBA" id="ARBA00022618"/>
    </source>
</evidence>
<dbReference type="Proteomes" id="UP000006813">
    <property type="component" value="Unassembled WGS sequence"/>
</dbReference>
<dbReference type="PANTHER" id="PTHR21255:SF20">
    <property type="entry name" value="DYNEIN LIGHT CHAIN TCTEX-TYPE 3"/>
    <property type="match status" value="1"/>
</dbReference>
<keyword evidence="15" id="KW-0206">Cytoskeleton</keyword>
<dbReference type="InterPro" id="IPR005334">
    <property type="entry name" value="Tctex-1-like"/>
</dbReference>
<evidence type="ECO:0000256" key="6">
    <source>
        <dbReference type="ARBA" id="ARBA00022454"/>
    </source>
</evidence>
<keyword evidence="18" id="KW-0137">Centromere</keyword>
<comment type="subunit">
    <text evidence="21">Homodimer. The cytoplasmic dynein 1 complex consists of two catalytic heavy chains (HCs) and a number of non-catalytic subunits presented by intermediate chains (ICs), light intermediate chains (LICs) and light chains (LCs); the composition seems to vary in respect to the IC, LIC and LC composition. The heavy chain homodimer serves as a scaffold for the probable homodimeric assembly of the respective non-catalytic subunits. The ICs and LICs bind directly to the HC dimer and the LCs assemble on the IC dimer. DYNLT1 and DYNLT3 compete for association with dynein IC (DYNC1I1 or DYNC1I2). Self-associates. Interacts with DYNC1I1 and DYNC1I2. Interacts with BUB3. Interacts with SATB1 in nucleus to form complex with matrix attachment regions (MARs) of DNA.</text>
</comment>
<keyword evidence="9" id="KW-0493">Microtubule</keyword>
<evidence type="ECO:0000256" key="13">
    <source>
        <dbReference type="ARBA" id="ARBA00023074"/>
    </source>
</evidence>
<comment type="subcellular location">
    <subcellularLocation>
        <location evidence="3">Chromosome</location>
        <location evidence="3">Centromere</location>
        <location evidence="3">Kinetochore</location>
    </subcellularLocation>
    <subcellularLocation>
        <location evidence="2">Cytoplasm</location>
        <location evidence="2">Cytoskeleton</location>
    </subcellularLocation>
    <subcellularLocation>
        <location evidence="1">Nucleus</location>
    </subcellularLocation>
</comment>
<sequence length="136" mass="14976">MWNMSNLPVPWQQSTGHQPLLLCTATWFHTTKTQRTPDQQTMVLSPVAPGPEVGGVLGGEDYNQNNINQWTASIVEQSLTHLVKLGKADRYIAMCAVVHRGAYGSRTASSWFWDTASDGTRTTNCIVNVFAIAIVL</sequence>
<keyword evidence="17" id="KW-0131">Cell cycle</keyword>
<protein>
    <recommendedName>
        <fullName evidence="20">Dynein light chain Tctex-type 3</fullName>
    </recommendedName>
</protein>
<dbReference type="AlphaFoldDB" id="G5AQB8"/>
<evidence type="ECO:0000256" key="3">
    <source>
        <dbReference type="ARBA" id="ARBA00004629"/>
    </source>
</evidence>
<keyword evidence="13" id="KW-0944">Nitration</keyword>
<evidence type="ECO:0000256" key="17">
    <source>
        <dbReference type="ARBA" id="ARBA00023306"/>
    </source>
</evidence>
<keyword evidence="14" id="KW-0505">Motor protein</keyword>
<evidence type="ECO:0000256" key="18">
    <source>
        <dbReference type="ARBA" id="ARBA00023328"/>
    </source>
</evidence>
<gene>
    <name evidence="22" type="ORF">GW7_21178</name>
</gene>
<dbReference type="InterPro" id="IPR038586">
    <property type="entry name" value="Tctex-1-like_sf"/>
</dbReference>
<name>G5AQB8_HETGA</name>
<keyword evidence="7" id="KW-0963">Cytoplasm</keyword>
<evidence type="ECO:0000256" key="2">
    <source>
        <dbReference type="ARBA" id="ARBA00004245"/>
    </source>
</evidence>
<reference evidence="22 23" key="1">
    <citation type="journal article" date="2011" name="Nature">
        <title>Genome sequencing reveals insights into physiology and longevity of the naked mole rat.</title>
        <authorList>
            <person name="Kim E.B."/>
            <person name="Fang X."/>
            <person name="Fushan A.A."/>
            <person name="Huang Z."/>
            <person name="Lobanov A.V."/>
            <person name="Han L."/>
            <person name="Marino S.M."/>
            <person name="Sun X."/>
            <person name="Turanov A.A."/>
            <person name="Yang P."/>
            <person name="Yim S.H."/>
            <person name="Zhao X."/>
            <person name="Kasaikina M.V."/>
            <person name="Stoletzki N."/>
            <person name="Peng C."/>
            <person name="Polak P."/>
            <person name="Xiong Z."/>
            <person name="Kiezun A."/>
            <person name="Zhu Y."/>
            <person name="Chen Y."/>
            <person name="Kryukov G.V."/>
            <person name="Zhang Q."/>
            <person name="Peshkin L."/>
            <person name="Yang L."/>
            <person name="Bronson R.T."/>
            <person name="Buffenstein R."/>
            <person name="Wang B."/>
            <person name="Han C."/>
            <person name="Li Q."/>
            <person name="Chen L."/>
            <person name="Zhao W."/>
            <person name="Sunyaev S.R."/>
            <person name="Park T.J."/>
            <person name="Zhang G."/>
            <person name="Wang J."/>
            <person name="Gladyshev V.N."/>
        </authorList>
    </citation>
    <scope>NUCLEOTIDE SEQUENCE [LARGE SCALE GENOMIC DNA]</scope>
</reference>
<keyword evidence="11" id="KW-0995">Kinetochore</keyword>
<comment type="similarity">
    <text evidence="4">Belongs to the dynein light chain Tctex-type family.</text>
</comment>
<evidence type="ECO:0000256" key="21">
    <source>
        <dbReference type="ARBA" id="ARBA00046439"/>
    </source>
</evidence>
<evidence type="ECO:0000313" key="23">
    <source>
        <dbReference type="Proteomes" id="UP000006813"/>
    </source>
</evidence>
<evidence type="ECO:0000256" key="16">
    <source>
        <dbReference type="ARBA" id="ARBA00023242"/>
    </source>
</evidence>